<comment type="caution">
    <text evidence="2">The sequence shown here is derived from an EMBL/GenBank/DDBJ whole genome shotgun (WGS) entry which is preliminary data.</text>
</comment>
<evidence type="ECO:0000256" key="1">
    <source>
        <dbReference type="SAM" id="SignalP"/>
    </source>
</evidence>
<protein>
    <recommendedName>
        <fullName evidence="4">Lipoprotein</fullName>
    </recommendedName>
</protein>
<reference evidence="2" key="1">
    <citation type="submission" date="2022-10" db="EMBL/GenBank/DDBJ databases">
        <title>The WGS of Solirubrobacter phytolaccae KCTC 29190.</title>
        <authorList>
            <person name="Jiang Z."/>
        </authorList>
    </citation>
    <scope>NUCLEOTIDE SEQUENCE</scope>
    <source>
        <strain evidence="2">KCTC 29190</strain>
    </source>
</reference>
<evidence type="ECO:0008006" key="4">
    <source>
        <dbReference type="Google" id="ProtNLM"/>
    </source>
</evidence>
<gene>
    <name evidence="2" type="ORF">OJ997_11900</name>
</gene>
<dbReference type="EMBL" id="JAPDDP010000017">
    <property type="protein sequence ID" value="MDA0181001.1"/>
    <property type="molecule type" value="Genomic_DNA"/>
</dbReference>
<organism evidence="2 3">
    <name type="scientific">Solirubrobacter phytolaccae</name>
    <dbReference type="NCBI Taxonomy" id="1404360"/>
    <lineage>
        <taxon>Bacteria</taxon>
        <taxon>Bacillati</taxon>
        <taxon>Actinomycetota</taxon>
        <taxon>Thermoleophilia</taxon>
        <taxon>Solirubrobacterales</taxon>
        <taxon>Solirubrobacteraceae</taxon>
        <taxon>Solirubrobacter</taxon>
    </lineage>
</organism>
<evidence type="ECO:0000313" key="2">
    <source>
        <dbReference type="EMBL" id="MDA0181001.1"/>
    </source>
</evidence>
<name>A0A9X3NBI8_9ACTN</name>
<feature type="chain" id="PRO_5040937134" description="Lipoprotein" evidence="1">
    <location>
        <begin position="19"/>
        <end position="317"/>
    </location>
</feature>
<sequence>MLATALAAVAVACGPSGAETLAETAHVRVYSQRGTAYGCSAKRRIALGRADRVQHVYVGGRFAAARRSEPYGESLRVYDLRSGRPRGVKLRVQQFDAIRFSSTGLAVGLGQRLAGGLGLYGTDHVEYGARGADPRFLWLKGHVLGTLVDGVHTLQGLDDDSPSAANGTLFTQGKIRIDVRGQQLTARHGSEPPVALGEGMGSCSSSPSGCGGIQTLRFAADRFVATWYVNADPYGQPRAFTVHDLETRTQREPCPRVVSVVFTEAGRVACVVVVRNTLQVVSEGVVLDEGLKLAALERRGDRIHWTNDGVERSAPLP</sequence>
<evidence type="ECO:0000313" key="3">
    <source>
        <dbReference type="Proteomes" id="UP001147653"/>
    </source>
</evidence>
<keyword evidence="1" id="KW-0732">Signal</keyword>
<accession>A0A9X3NBI8</accession>
<proteinExistence type="predicted"/>
<dbReference type="AlphaFoldDB" id="A0A9X3NBI8"/>
<keyword evidence="3" id="KW-1185">Reference proteome</keyword>
<dbReference type="RefSeq" id="WP_270025312.1">
    <property type="nucleotide sequence ID" value="NZ_JAPDDP010000017.1"/>
</dbReference>
<feature type="signal peptide" evidence="1">
    <location>
        <begin position="1"/>
        <end position="18"/>
    </location>
</feature>
<dbReference type="Proteomes" id="UP001147653">
    <property type="component" value="Unassembled WGS sequence"/>
</dbReference>